<accession>A0A366S5Z9</accession>
<name>A0A366S5Z9_9HYPO</name>
<feature type="region of interest" description="Disordered" evidence="1">
    <location>
        <begin position="1"/>
        <end position="101"/>
    </location>
</feature>
<evidence type="ECO:0000313" key="3">
    <source>
        <dbReference type="Proteomes" id="UP000253153"/>
    </source>
</evidence>
<gene>
    <name evidence="2" type="ORF">FIESC28_02808</name>
</gene>
<dbReference type="EMBL" id="QKXC01000058">
    <property type="protein sequence ID" value="RBR24318.1"/>
    <property type="molecule type" value="Genomic_DNA"/>
</dbReference>
<proteinExistence type="predicted"/>
<dbReference type="GeneID" id="41992253"/>
<feature type="compositionally biased region" description="Low complexity" evidence="1">
    <location>
        <begin position="25"/>
        <end position="45"/>
    </location>
</feature>
<comment type="caution">
    <text evidence="2">The sequence shown here is derived from an EMBL/GenBank/DDBJ whole genome shotgun (WGS) entry which is preliminary data.</text>
</comment>
<feature type="compositionally biased region" description="Basic residues" evidence="1">
    <location>
        <begin position="46"/>
        <end position="57"/>
    </location>
</feature>
<evidence type="ECO:0000256" key="1">
    <source>
        <dbReference type="SAM" id="MobiDB-lite"/>
    </source>
</evidence>
<feature type="region of interest" description="Disordered" evidence="1">
    <location>
        <begin position="152"/>
        <end position="220"/>
    </location>
</feature>
<feature type="compositionally biased region" description="Low complexity" evidence="1">
    <location>
        <begin position="208"/>
        <end position="220"/>
    </location>
</feature>
<dbReference type="AlphaFoldDB" id="A0A366S5Z9"/>
<keyword evidence="3" id="KW-1185">Reference proteome</keyword>
<evidence type="ECO:0000313" key="2">
    <source>
        <dbReference type="EMBL" id="RBR24318.1"/>
    </source>
</evidence>
<dbReference type="OrthoDB" id="10442652at2759"/>
<feature type="compositionally biased region" description="Low complexity" evidence="1">
    <location>
        <begin position="58"/>
        <end position="68"/>
    </location>
</feature>
<feature type="compositionally biased region" description="Polar residues" evidence="1">
    <location>
        <begin position="195"/>
        <end position="207"/>
    </location>
</feature>
<dbReference type="RefSeq" id="XP_031018909.1">
    <property type="nucleotide sequence ID" value="XM_031156957.1"/>
</dbReference>
<sequence length="220" mass="24137">MNFPTFPGQDLTNNNIDPTTIPELRSINSSSINKRSINKNSTSMKSKNKSTKKKSTKKNSASSSSKTTHPPPNNAAPEQPAQGHSIPNPDEPDLIDYTTHESHKSFTELMADAPDFMNLTDRVIEEYRDVAPTFFDQAEAYQAEIDRNPHLYGRDDPGLVEGAGIQGFPNGLEPIAETVEDQPSNQQQPPLLQTFDHQQTTQSNVYNPPSGSSSGAQPSN</sequence>
<reference evidence="2 3" key="1">
    <citation type="submission" date="2018-06" db="EMBL/GenBank/DDBJ databases">
        <title>Fusarium incarnatum-equiseti species complex species 28.</title>
        <authorList>
            <person name="Gardiner D.M."/>
        </authorList>
    </citation>
    <scope>NUCLEOTIDE SEQUENCE [LARGE SCALE GENOMIC DNA]</scope>
    <source>
        <strain evidence="2 3">FIESC_28</strain>
    </source>
</reference>
<dbReference type="Proteomes" id="UP000253153">
    <property type="component" value="Unassembled WGS sequence"/>
</dbReference>
<organism evidence="2 3">
    <name type="scientific">Fusarium coffeatum</name>
    <dbReference type="NCBI Taxonomy" id="231269"/>
    <lineage>
        <taxon>Eukaryota</taxon>
        <taxon>Fungi</taxon>
        <taxon>Dikarya</taxon>
        <taxon>Ascomycota</taxon>
        <taxon>Pezizomycotina</taxon>
        <taxon>Sordariomycetes</taxon>
        <taxon>Hypocreomycetidae</taxon>
        <taxon>Hypocreales</taxon>
        <taxon>Nectriaceae</taxon>
        <taxon>Fusarium</taxon>
        <taxon>Fusarium incarnatum-equiseti species complex</taxon>
    </lineage>
</organism>
<protein>
    <submittedName>
        <fullName evidence="2">Uncharacterized protein</fullName>
    </submittedName>
</protein>